<sequence>MSALNKVFLSPSSLLDSSCYSSDEAREPIGPQWTPSIFDSDPSYIFLNCGNSLIVTLGSLRQIERLSLLQLLSSHLDQLYLDLST</sequence>
<keyword evidence="4" id="KW-1185">Reference proteome</keyword>
<gene>
    <name evidence="3" type="ORF">HYPSUDRAFT_196512</name>
    <name evidence="2" type="ORF">HYPSUDRAFT_203583</name>
    <name evidence="1" type="ORF">HYPSUDRAFT_207273</name>
</gene>
<evidence type="ECO:0000313" key="3">
    <source>
        <dbReference type="EMBL" id="KJA30277.1"/>
    </source>
</evidence>
<dbReference type="AlphaFoldDB" id="A0A0D2NPV5"/>
<dbReference type="EMBL" id="KN817518">
    <property type="protein sequence ID" value="KJA30277.1"/>
    <property type="molecule type" value="Genomic_DNA"/>
</dbReference>
<proteinExistence type="predicted"/>
<evidence type="ECO:0000313" key="2">
    <source>
        <dbReference type="EMBL" id="KJA20804.1"/>
    </source>
</evidence>
<evidence type="ECO:0000313" key="4">
    <source>
        <dbReference type="Proteomes" id="UP000054270"/>
    </source>
</evidence>
<dbReference type="EMBL" id="KN817564">
    <property type="protein sequence ID" value="KJA20804.1"/>
    <property type="molecule type" value="Genomic_DNA"/>
</dbReference>
<reference evidence="2" key="1">
    <citation type="submission" date="2014-04" db="EMBL/GenBank/DDBJ databases">
        <title>Evolutionary Origins and Diversification of the Mycorrhizal Mutualists.</title>
        <authorList>
            <consortium name="DOE Joint Genome Institute"/>
            <person name="Kohler A."/>
            <person name="Kuo A."/>
            <person name="Nagy L.G."/>
            <person name="Floudas D."/>
            <person name="Copeland A."/>
            <person name="Barry K.W."/>
            <person name="Cichocki N."/>
            <person name="Veneault-Fourrey C."/>
            <person name="LaButti K."/>
            <person name="Lindquist E.A."/>
            <person name="Lipzen A."/>
            <person name="Lundell T."/>
            <person name="Morin E."/>
            <person name="Murat C."/>
            <person name="Riley R."/>
            <person name="Ohm R."/>
            <person name="Sun H."/>
            <person name="Tunlid A."/>
            <person name="Henrissat B."/>
            <person name="Grigoriev I.V."/>
            <person name="Hibbett D.S."/>
            <person name="Martin F."/>
            <person name="Consortium M.G."/>
        </authorList>
    </citation>
    <scope>NUCLEOTIDE SEQUENCE [LARGE SCALE GENOMIC DNA]</scope>
    <source>
        <strain evidence="2">FD-334 SS-4</strain>
    </source>
</reference>
<organism evidence="2 4">
    <name type="scientific">Hypholoma sublateritium (strain FD-334 SS-4)</name>
    <dbReference type="NCBI Taxonomy" id="945553"/>
    <lineage>
        <taxon>Eukaryota</taxon>
        <taxon>Fungi</taxon>
        <taxon>Dikarya</taxon>
        <taxon>Basidiomycota</taxon>
        <taxon>Agaricomycotina</taxon>
        <taxon>Agaricomycetes</taxon>
        <taxon>Agaricomycetidae</taxon>
        <taxon>Agaricales</taxon>
        <taxon>Agaricineae</taxon>
        <taxon>Strophariaceae</taxon>
        <taxon>Hypholoma</taxon>
    </lineage>
</organism>
<protein>
    <submittedName>
        <fullName evidence="2">Uncharacterized protein</fullName>
    </submittedName>
</protein>
<reference evidence="4" key="2">
    <citation type="submission" date="2014-04" db="EMBL/GenBank/DDBJ databases">
        <title>Evolutionary Origins and Diversification of the Mycorrhizal Mutualists.</title>
        <authorList>
            <consortium name="DOE Joint Genome Institute"/>
            <consortium name="Mycorrhizal Genomics Consortium"/>
            <person name="Kohler A."/>
            <person name="Kuo A."/>
            <person name="Nagy L.G."/>
            <person name="Floudas D."/>
            <person name="Copeland A."/>
            <person name="Barry K.W."/>
            <person name="Cichocki N."/>
            <person name="Veneault-Fourrey C."/>
            <person name="LaButti K."/>
            <person name="Lindquist E.A."/>
            <person name="Lipzen A."/>
            <person name="Lundell T."/>
            <person name="Morin E."/>
            <person name="Murat C."/>
            <person name="Riley R."/>
            <person name="Ohm R."/>
            <person name="Sun H."/>
            <person name="Tunlid A."/>
            <person name="Henrissat B."/>
            <person name="Grigoriev I.V."/>
            <person name="Hibbett D.S."/>
            <person name="Martin F."/>
        </authorList>
    </citation>
    <scope>NUCLEOTIDE SEQUENCE [LARGE SCALE GENOMIC DNA]</scope>
    <source>
        <strain evidence="4">FD-334 SS-4</strain>
    </source>
</reference>
<dbReference type="Proteomes" id="UP000054270">
    <property type="component" value="Unassembled WGS sequence"/>
</dbReference>
<dbReference type="EMBL" id="KN817627">
    <property type="protein sequence ID" value="KJA16116.1"/>
    <property type="molecule type" value="Genomic_DNA"/>
</dbReference>
<evidence type="ECO:0000313" key="1">
    <source>
        <dbReference type="EMBL" id="KJA16116.1"/>
    </source>
</evidence>
<name>A0A0D2NPV5_HYPSF</name>
<accession>A0A0D2NPV5</accession>